<dbReference type="GO" id="GO:0032259">
    <property type="term" value="P:methylation"/>
    <property type="evidence" value="ECO:0007669"/>
    <property type="project" value="UniProtKB-KW"/>
</dbReference>
<dbReference type="GO" id="GO:0008170">
    <property type="term" value="F:N-methyltransferase activity"/>
    <property type="evidence" value="ECO:0007669"/>
    <property type="project" value="InterPro"/>
</dbReference>
<evidence type="ECO:0000256" key="8">
    <source>
        <dbReference type="SAM" id="Coils"/>
    </source>
</evidence>
<comment type="caution">
    <text evidence="11">The sequence shown here is derived from an EMBL/GenBank/DDBJ whole genome shotgun (WGS) entry which is preliminary data.</text>
</comment>
<dbReference type="GO" id="GO:0009007">
    <property type="term" value="F:site-specific DNA-methyltransferase (adenine-specific) activity"/>
    <property type="evidence" value="ECO:0007669"/>
    <property type="project" value="UniProtKB-EC"/>
</dbReference>
<dbReference type="GO" id="GO:0009307">
    <property type="term" value="P:DNA restriction-modification system"/>
    <property type="evidence" value="ECO:0007669"/>
    <property type="project" value="UniProtKB-KW"/>
</dbReference>
<feature type="coiled-coil region" evidence="8">
    <location>
        <begin position="668"/>
        <end position="695"/>
    </location>
</feature>
<dbReference type="InterPro" id="IPR004546">
    <property type="entry name" value="Restrct_endonuc_T1M"/>
</dbReference>
<evidence type="ECO:0000256" key="5">
    <source>
        <dbReference type="ARBA" id="ARBA00022691"/>
    </source>
</evidence>
<evidence type="ECO:0000256" key="3">
    <source>
        <dbReference type="ARBA" id="ARBA00022603"/>
    </source>
</evidence>
<evidence type="ECO:0000313" key="11">
    <source>
        <dbReference type="EMBL" id="OQX06450.1"/>
    </source>
</evidence>
<keyword evidence="8" id="KW-0175">Coiled coil</keyword>
<dbReference type="PRINTS" id="PR00507">
    <property type="entry name" value="N12N6MTFRASE"/>
</dbReference>
<gene>
    <name evidence="11" type="ORF">BWK73_30815</name>
</gene>
<dbReference type="SUPFAM" id="SSF53335">
    <property type="entry name" value="S-adenosyl-L-methionine-dependent methyltransferases"/>
    <property type="match status" value="1"/>
</dbReference>
<sequence>MNKQQLAAKIWESANQMRSKIEANEYKDYILGFIFYKYLSDQLVQYAKQQGMTAAEITHLSEADTETCDYIRQNLGYFIAYQHLFSTWLNKGSDFDVANVRDALSAFERLIHSHHKKLFDGIFNTLQTGLSKLGESAAKQTKAISDLLQLIKAIPMDGKQDYDVLGYIYEYLIEKFAANAGKKAGEFYTPHEVSLLMSEIIAHHVKAKVEIEIYDPTSGSGSLLINIGNSVAKHGVSPDKIKYFAQELKANTYNLTRMNLIMRGIKPNNITTRNGDTLEDDWPYFEENDPQGSYNLLYVDAVVSNPPYSQQWNPEHKENDPRYARFGLAPKTKADYAFLLHDLYHLKPDGMMTIVLPHGVLFRGGEEGAIRKQLIEQNHIDAIIGLPANIFFGTGIPTVILVLRQQRDNTDVLVVDASKHFLKVGKNNVLQASDIKRISDAVISRASYPKFSQVVSKATLRANDYNLNIPRYVDSAAAAESWDLHATMLGGIPVNEIEQLARYWQAFPALRTALFSNTSSHYAQLAIARDAVKPCITQHAEVQGFAQRYAQAFADFEGYLISVLITHWQAVNIAQQEDSLSNALFARLAQTVLHDVALIDKYHAFQLLDNHWQGIAADLEVLQTEGFAASKRVDPHMVNKKVSGKDTEVQDGWKGHLLPFALVQATYLSAELQALQQQENRLAEISAELEALLDSFSEEDKSADTVNDNGDSFVNAAVGKAAKALNAEAKQGAVFEAESYETKIIQADALMNEEKTLKKAVKAAAEALHLKTKTTLEQLSDAQVNHLLGLKWITPLLDELSELPTQLIHQLTSQVQKLADKYATTYAAVATDIKNTEQSLAAMLDDLTGNEFDMQALAELKAFLHGAG</sequence>
<dbReference type="InterPro" id="IPR051537">
    <property type="entry name" value="DNA_Adenine_Mtase"/>
</dbReference>
<evidence type="ECO:0000313" key="12">
    <source>
        <dbReference type="Proteomes" id="UP000192491"/>
    </source>
</evidence>
<organism evidence="11 12">
    <name type="scientific">Thiothrix lacustris</name>
    <dbReference type="NCBI Taxonomy" id="525917"/>
    <lineage>
        <taxon>Bacteria</taxon>
        <taxon>Pseudomonadati</taxon>
        <taxon>Pseudomonadota</taxon>
        <taxon>Gammaproteobacteria</taxon>
        <taxon>Thiotrichales</taxon>
        <taxon>Thiotrichaceae</taxon>
        <taxon>Thiothrix</taxon>
    </lineage>
</organism>
<reference evidence="11 12" key="1">
    <citation type="submission" date="2017-01" db="EMBL/GenBank/DDBJ databases">
        <title>Novel large sulfur bacteria in the metagenomes of groundwater-fed chemosynthetic microbial mats in the Lake Huron basin.</title>
        <authorList>
            <person name="Sharrar A.M."/>
            <person name="Flood B.E."/>
            <person name="Bailey J.V."/>
            <person name="Jones D.S."/>
            <person name="Biddanda B."/>
            <person name="Ruberg S.A."/>
            <person name="Marcus D.N."/>
            <person name="Dick G.J."/>
        </authorList>
    </citation>
    <scope>NUCLEOTIDE SEQUENCE [LARGE SCALE GENOMIC DNA]</scope>
    <source>
        <strain evidence="11">A8</strain>
    </source>
</reference>
<dbReference type="InterPro" id="IPR002052">
    <property type="entry name" value="DNA_methylase_N6_adenine_CS"/>
</dbReference>
<keyword evidence="5" id="KW-0949">S-adenosyl-L-methionine</keyword>
<dbReference type="GO" id="GO:0003677">
    <property type="term" value="F:DNA binding"/>
    <property type="evidence" value="ECO:0007669"/>
    <property type="project" value="InterPro"/>
</dbReference>
<feature type="domain" description="DNA methylase adenine-specific" evidence="9">
    <location>
        <begin position="161"/>
        <end position="479"/>
    </location>
</feature>
<accession>A0A1Y1QIE8</accession>
<evidence type="ECO:0000256" key="7">
    <source>
        <dbReference type="ARBA" id="ARBA00047942"/>
    </source>
</evidence>
<dbReference type="Pfam" id="PF02384">
    <property type="entry name" value="N6_Mtase"/>
    <property type="match status" value="1"/>
</dbReference>
<comment type="catalytic activity">
    <reaction evidence="7">
        <text>a 2'-deoxyadenosine in DNA + S-adenosyl-L-methionine = an N(6)-methyl-2'-deoxyadenosine in DNA + S-adenosyl-L-homocysteine + H(+)</text>
        <dbReference type="Rhea" id="RHEA:15197"/>
        <dbReference type="Rhea" id="RHEA-COMP:12418"/>
        <dbReference type="Rhea" id="RHEA-COMP:12419"/>
        <dbReference type="ChEBI" id="CHEBI:15378"/>
        <dbReference type="ChEBI" id="CHEBI:57856"/>
        <dbReference type="ChEBI" id="CHEBI:59789"/>
        <dbReference type="ChEBI" id="CHEBI:90615"/>
        <dbReference type="ChEBI" id="CHEBI:90616"/>
        <dbReference type="EC" id="2.1.1.72"/>
    </reaction>
</comment>
<name>A0A1Y1QIE8_9GAMM</name>
<keyword evidence="4" id="KW-0808">Transferase</keyword>
<dbReference type="InterPro" id="IPR003356">
    <property type="entry name" value="DNA_methylase_A-5"/>
</dbReference>
<dbReference type="InterPro" id="IPR038333">
    <property type="entry name" value="T1MK-like_N_sf"/>
</dbReference>
<dbReference type="PANTHER" id="PTHR42933:SF1">
    <property type="entry name" value="SITE-SPECIFIC DNA-METHYLTRANSFERASE (ADENINE-SPECIFIC)"/>
    <property type="match status" value="1"/>
</dbReference>
<evidence type="ECO:0000259" key="9">
    <source>
        <dbReference type="Pfam" id="PF02384"/>
    </source>
</evidence>
<keyword evidence="3" id="KW-0489">Methyltransferase</keyword>
<evidence type="ECO:0000256" key="6">
    <source>
        <dbReference type="ARBA" id="ARBA00022747"/>
    </source>
</evidence>
<evidence type="ECO:0000259" key="10">
    <source>
        <dbReference type="Pfam" id="PF12161"/>
    </source>
</evidence>
<dbReference type="InterPro" id="IPR029063">
    <property type="entry name" value="SAM-dependent_MTases_sf"/>
</dbReference>
<evidence type="ECO:0000256" key="1">
    <source>
        <dbReference type="ARBA" id="ARBA00006594"/>
    </source>
</evidence>
<comment type="similarity">
    <text evidence="1">Belongs to the N(4)/N(6)-methyltransferase family.</text>
</comment>
<feature type="domain" description="N6 adenine-specific DNA methyltransferase N-terminal" evidence="10">
    <location>
        <begin position="6"/>
        <end position="150"/>
    </location>
</feature>
<dbReference type="PROSITE" id="PS00092">
    <property type="entry name" value="N6_MTASE"/>
    <property type="match status" value="1"/>
</dbReference>
<dbReference type="Proteomes" id="UP000192491">
    <property type="component" value="Unassembled WGS sequence"/>
</dbReference>
<proteinExistence type="inferred from homology"/>
<dbReference type="PANTHER" id="PTHR42933">
    <property type="entry name" value="SLR6095 PROTEIN"/>
    <property type="match status" value="1"/>
</dbReference>
<protein>
    <recommendedName>
        <fullName evidence="2">site-specific DNA-methyltransferase (adenine-specific)</fullName>
        <ecNumber evidence="2">2.1.1.72</ecNumber>
    </recommendedName>
</protein>
<dbReference type="Pfam" id="PF12161">
    <property type="entry name" value="HsdM_N"/>
    <property type="match status" value="1"/>
</dbReference>
<dbReference type="EC" id="2.1.1.72" evidence="2"/>
<dbReference type="NCBIfam" id="TIGR00497">
    <property type="entry name" value="hsdM"/>
    <property type="match status" value="1"/>
</dbReference>
<dbReference type="Gene3D" id="3.40.50.150">
    <property type="entry name" value="Vaccinia Virus protein VP39"/>
    <property type="match status" value="1"/>
</dbReference>
<dbReference type="InterPro" id="IPR022749">
    <property type="entry name" value="D12N6_MeTrfase_N"/>
</dbReference>
<dbReference type="AlphaFoldDB" id="A0A1Y1QIE8"/>
<evidence type="ECO:0000256" key="4">
    <source>
        <dbReference type="ARBA" id="ARBA00022679"/>
    </source>
</evidence>
<dbReference type="Gene3D" id="1.20.1260.30">
    <property type="match status" value="1"/>
</dbReference>
<evidence type="ECO:0000256" key="2">
    <source>
        <dbReference type="ARBA" id="ARBA00011900"/>
    </source>
</evidence>
<keyword evidence="6" id="KW-0680">Restriction system</keyword>
<dbReference type="EMBL" id="MTEJ01000244">
    <property type="protein sequence ID" value="OQX06450.1"/>
    <property type="molecule type" value="Genomic_DNA"/>
</dbReference>